<dbReference type="InterPro" id="IPR016024">
    <property type="entry name" value="ARM-type_fold"/>
</dbReference>
<reference evidence="2" key="1">
    <citation type="submission" date="2022-08" db="EMBL/GenBank/DDBJ databases">
        <authorList>
            <person name="Tistechok S."/>
            <person name="Samborskyy M."/>
            <person name="Roman I."/>
        </authorList>
    </citation>
    <scope>NUCLEOTIDE SEQUENCE</scope>
    <source>
        <strain evidence="2">DSM 103496</strain>
    </source>
</reference>
<evidence type="ECO:0000313" key="3">
    <source>
        <dbReference type="Proteomes" id="UP001141259"/>
    </source>
</evidence>
<protein>
    <recommendedName>
        <fullName evidence="4">Leucine rich repeat (LRR) protein</fullName>
    </recommendedName>
</protein>
<name>A0A9X3AFX3_9PSEU</name>
<dbReference type="Proteomes" id="UP001141259">
    <property type="component" value="Unassembled WGS sequence"/>
</dbReference>
<feature type="region of interest" description="Disordered" evidence="1">
    <location>
        <begin position="1"/>
        <end position="25"/>
    </location>
</feature>
<proteinExistence type="predicted"/>
<dbReference type="InterPro" id="IPR011989">
    <property type="entry name" value="ARM-like"/>
</dbReference>
<dbReference type="EMBL" id="JANYMP010000005">
    <property type="protein sequence ID" value="MCS7477720.1"/>
    <property type="molecule type" value="Genomic_DNA"/>
</dbReference>
<dbReference type="AlphaFoldDB" id="A0A9X3AFX3"/>
<dbReference type="InterPro" id="IPR004830">
    <property type="entry name" value="LRR_variant"/>
</dbReference>
<dbReference type="SUPFAM" id="SSF48371">
    <property type="entry name" value="ARM repeat"/>
    <property type="match status" value="2"/>
</dbReference>
<evidence type="ECO:0000256" key="1">
    <source>
        <dbReference type="SAM" id="MobiDB-lite"/>
    </source>
</evidence>
<sequence length="273" mass="29129">MGVGDRVTPDELAEHAGPGGLVGQARDGDPLWRAAVANSWVAMPEALRRELLDDPDAGVRKAAAGYPHPPAPVDLHAGLLADEATREAVASYAELTAEAHLPLAERVAHLDSPIPCFRLCAAMSADLPEDVVRRLHSHEDVQVRRTVAQRSDTPGAVLEALVAEHGEALKHRPLLVEHPNFPPEAFTRLAVAENPRRRSLAARGPDLPADVLTALARDTDASVRGAVARHRNLPVPVLLTLLADEDQEVAEAASTNPALPSDAMRDLLDRAGL</sequence>
<dbReference type="RefSeq" id="WP_259623234.1">
    <property type="nucleotide sequence ID" value="NZ_JANYMP010000005.1"/>
</dbReference>
<accession>A0A9X3AFX3</accession>
<organism evidence="2 3">
    <name type="scientific">Umezawaea endophytica</name>
    <dbReference type="NCBI Taxonomy" id="1654476"/>
    <lineage>
        <taxon>Bacteria</taxon>
        <taxon>Bacillati</taxon>
        <taxon>Actinomycetota</taxon>
        <taxon>Actinomycetes</taxon>
        <taxon>Pseudonocardiales</taxon>
        <taxon>Pseudonocardiaceae</taxon>
        <taxon>Umezawaea</taxon>
    </lineage>
</organism>
<comment type="caution">
    <text evidence="2">The sequence shown here is derived from an EMBL/GenBank/DDBJ whole genome shotgun (WGS) entry which is preliminary data.</text>
</comment>
<gene>
    <name evidence="2" type="ORF">NZH93_12720</name>
</gene>
<keyword evidence="3" id="KW-1185">Reference proteome</keyword>
<evidence type="ECO:0000313" key="2">
    <source>
        <dbReference type="EMBL" id="MCS7477720.1"/>
    </source>
</evidence>
<dbReference type="Gene3D" id="1.25.10.10">
    <property type="entry name" value="Leucine-rich Repeat Variant"/>
    <property type="match status" value="1"/>
</dbReference>
<dbReference type="Pfam" id="PF01816">
    <property type="entry name" value="LRV"/>
    <property type="match status" value="2"/>
</dbReference>
<evidence type="ECO:0008006" key="4">
    <source>
        <dbReference type="Google" id="ProtNLM"/>
    </source>
</evidence>